<dbReference type="GO" id="GO:0043023">
    <property type="term" value="F:ribosomal large subunit binding"/>
    <property type="evidence" value="ECO:0007669"/>
    <property type="project" value="InterPro"/>
</dbReference>
<dbReference type="AlphaFoldDB" id="A0A7J4KUY4"/>
<evidence type="ECO:0000313" key="2">
    <source>
        <dbReference type="EMBL" id="HIH33504.1"/>
    </source>
</evidence>
<accession>A0A7J4KUY4</accession>
<protein>
    <recommendedName>
        <fullName evidence="1">Nmd3 N-terminal domain-containing protein</fullName>
    </recommendedName>
</protein>
<proteinExistence type="predicted"/>
<dbReference type="PANTHER" id="PTHR12746">
    <property type="entry name" value="NONSENSE-MEDIATED MRNA DECAY PROTEIN 3"/>
    <property type="match status" value="1"/>
</dbReference>
<evidence type="ECO:0000259" key="1">
    <source>
        <dbReference type="Pfam" id="PF04981"/>
    </source>
</evidence>
<dbReference type="Proteomes" id="UP000527315">
    <property type="component" value="Unassembled WGS sequence"/>
</dbReference>
<reference evidence="3" key="1">
    <citation type="journal article" date="2020" name="bioRxiv">
        <title>A rank-normalized archaeal taxonomy based on genome phylogeny resolves widespread incomplete and uneven classifications.</title>
        <authorList>
            <person name="Rinke C."/>
            <person name="Chuvochina M."/>
            <person name="Mussig A.J."/>
            <person name="Chaumeil P.-A."/>
            <person name="Waite D.W."/>
            <person name="Whitman W.B."/>
            <person name="Parks D.H."/>
            <person name="Hugenholtz P."/>
        </authorList>
    </citation>
    <scope>NUCLEOTIDE SEQUENCE [LARGE SCALE GENOMIC DNA]</scope>
</reference>
<feature type="domain" description="Nmd3 N-terminal" evidence="1">
    <location>
        <begin position="5"/>
        <end position="232"/>
    </location>
</feature>
<comment type="caution">
    <text evidence="2">The sequence shown here is derived from an EMBL/GenBank/DDBJ whole genome shotgun (WGS) entry which is preliminary data.</text>
</comment>
<gene>
    <name evidence="2" type="ORF">HA227_04615</name>
</gene>
<evidence type="ECO:0000313" key="3">
    <source>
        <dbReference type="Proteomes" id="UP000527315"/>
    </source>
</evidence>
<sequence>MEKFCPKCGKDVESLVAGLCKDCFLEKKKPAELPARIEFEKCKACGKVKFKGKWLEESQEALKALALQGLRNKMFDSFKPSVEFFEKPEGFKAVVSLEGKVQGVELSQRLESLLSAKTVLCDSCMKLKSNYFEATVQVRFEKKPSQEIFESLLESADAFLRPLQRQDSLASIAKVQGLKNGMDLTVGSNRAAKRLAQFLASKSIEKVKVSSTLAGVDKSGHEKLRYTYCVRL</sequence>
<dbReference type="InterPro" id="IPR039768">
    <property type="entry name" value="Nmd3"/>
</dbReference>
<name>A0A7J4KUY4_9ARCH</name>
<dbReference type="PANTHER" id="PTHR12746:SF2">
    <property type="entry name" value="60S RIBOSOMAL EXPORT PROTEIN NMD3"/>
    <property type="match status" value="1"/>
</dbReference>
<organism evidence="2 3">
    <name type="scientific">Candidatus Iainarchaeum sp</name>
    <dbReference type="NCBI Taxonomy" id="3101447"/>
    <lineage>
        <taxon>Archaea</taxon>
        <taxon>Candidatus Iainarchaeota</taxon>
        <taxon>Candidatus Iainarchaeia</taxon>
        <taxon>Candidatus Iainarchaeales</taxon>
        <taxon>Candidatus Iainarchaeaceae</taxon>
        <taxon>Candidatus Iainarchaeum</taxon>
    </lineage>
</organism>
<dbReference type="Pfam" id="PF04981">
    <property type="entry name" value="NMD3"/>
    <property type="match status" value="1"/>
</dbReference>
<dbReference type="GO" id="GO:0005737">
    <property type="term" value="C:cytoplasm"/>
    <property type="evidence" value="ECO:0007669"/>
    <property type="project" value="TreeGrafter"/>
</dbReference>
<dbReference type="EMBL" id="DUFJ01000101">
    <property type="protein sequence ID" value="HIH33504.1"/>
    <property type="molecule type" value="Genomic_DNA"/>
</dbReference>
<dbReference type="InterPro" id="IPR007064">
    <property type="entry name" value="Nmd3_N"/>
</dbReference>